<dbReference type="AlphaFoldDB" id="A0A392VSX3"/>
<sequence length="56" mass="6339">MDCSEEGKTTLGTYVLREEANVWWKNTKLRLGPGGMAIPWEMFMMFASLKLEGGVK</sequence>
<reference evidence="1 2" key="1">
    <citation type="journal article" date="2018" name="Front. Plant Sci.">
        <title>Red Clover (Trifolium pratense) and Zigzag Clover (T. medium) - A Picture of Genomic Similarities and Differences.</title>
        <authorList>
            <person name="Dluhosova J."/>
            <person name="Istvanek J."/>
            <person name="Nedelnik J."/>
            <person name="Repkova J."/>
        </authorList>
    </citation>
    <scope>NUCLEOTIDE SEQUENCE [LARGE SCALE GENOMIC DNA]</scope>
    <source>
        <strain evidence="2">cv. 10/8</strain>
        <tissue evidence="1">Leaf</tissue>
    </source>
</reference>
<dbReference type="Proteomes" id="UP000265520">
    <property type="component" value="Unassembled WGS sequence"/>
</dbReference>
<organism evidence="1 2">
    <name type="scientific">Trifolium medium</name>
    <dbReference type="NCBI Taxonomy" id="97028"/>
    <lineage>
        <taxon>Eukaryota</taxon>
        <taxon>Viridiplantae</taxon>
        <taxon>Streptophyta</taxon>
        <taxon>Embryophyta</taxon>
        <taxon>Tracheophyta</taxon>
        <taxon>Spermatophyta</taxon>
        <taxon>Magnoliopsida</taxon>
        <taxon>eudicotyledons</taxon>
        <taxon>Gunneridae</taxon>
        <taxon>Pentapetalae</taxon>
        <taxon>rosids</taxon>
        <taxon>fabids</taxon>
        <taxon>Fabales</taxon>
        <taxon>Fabaceae</taxon>
        <taxon>Papilionoideae</taxon>
        <taxon>50 kb inversion clade</taxon>
        <taxon>NPAAA clade</taxon>
        <taxon>Hologalegina</taxon>
        <taxon>IRL clade</taxon>
        <taxon>Trifolieae</taxon>
        <taxon>Trifolium</taxon>
    </lineage>
</organism>
<name>A0A392VSX3_9FABA</name>
<feature type="non-terminal residue" evidence="1">
    <location>
        <position position="56"/>
    </location>
</feature>
<keyword evidence="2" id="KW-1185">Reference proteome</keyword>
<evidence type="ECO:0000313" key="2">
    <source>
        <dbReference type="Proteomes" id="UP000265520"/>
    </source>
</evidence>
<comment type="caution">
    <text evidence="1">The sequence shown here is derived from an EMBL/GenBank/DDBJ whole genome shotgun (WGS) entry which is preliminary data.</text>
</comment>
<accession>A0A392VSX3</accession>
<protein>
    <recommendedName>
        <fullName evidence="3">Retrotransposon gag domain-containing protein</fullName>
    </recommendedName>
</protein>
<proteinExistence type="predicted"/>
<evidence type="ECO:0000313" key="1">
    <source>
        <dbReference type="EMBL" id="MCI91498.1"/>
    </source>
</evidence>
<dbReference type="EMBL" id="LXQA011273765">
    <property type="protein sequence ID" value="MCI91498.1"/>
    <property type="molecule type" value="Genomic_DNA"/>
</dbReference>
<evidence type="ECO:0008006" key="3">
    <source>
        <dbReference type="Google" id="ProtNLM"/>
    </source>
</evidence>